<dbReference type="Proteomes" id="UP000316988">
    <property type="component" value="Unassembled WGS sequence"/>
</dbReference>
<dbReference type="RefSeq" id="WP_143912851.1">
    <property type="nucleotide sequence ID" value="NZ_VLNT01000004.1"/>
</dbReference>
<protein>
    <submittedName>
        <fullName evidence="3">Uncharacterized protein</fullName>
    </submittedName>
</protein>
<sequence length="157" mass="15808">MKALSITLRGIAVAGLVGSGLVLTAPAASAQNCSNVPGYAKRVSSGITEYYEDGRCGVDLNRQVTPPAPRPQTPAPPATGCRQYPDGELCGAGIGGPRPPMSHDTWRRLYGSPPPVTSVRVGAPVSIGGGGGGGSVGTVTVGPISNPDKVKKSDSTK</sequence>
<accession>A0A554SDI2</accession>
<reference evidence="3 4" key="1">
    <citation type="submission" date="2019-07" db="EMBL/GenBank/DDBJ databases">
        <authorList>
            <person name="Zhao L.H."/>
        </authorList>
    </citation>
    <scope>NUCLEOTIDE SEQUENCE [LARGE SCALE GENOMIC DNA]</scope>
    <source>
        <strain evidence="3 4">Co35</strain>
    </source>
</reference>
<evidence type="ECO:0000313" key="3">
    <source>
        <dbReference type="EMBL" id="TSD64410.1"/>
    </source>
</evidence>
<feature type="compositionally biased region" description="Gly residues" evidence="1">
    <location>
        <begin position="127"/>
        <end position="136"/>
    </location>
</feature>
<proteinExistence type="predicted"/>
<evidence type="ECO:0000313" key="4">
    <source>
        <dbReference type="Proteomes" id="UP000316988"/>
    </source>
</evidence>
<feature type="chain" id="PRO_5022125978" evidence="2">
    <location>
        <begin position="31"/>
        <end position="157"/>
    </location>
</feature>
<feature type="region of interest" description="Disordered" evidence="1">
    <location>
        <begin position="60"/>
        <end position="157"/>
    </location>
</feature>
<dbReference type="EMBL" id="VLNT01000004">
    <property type="protein sequence ID" value="TSD64410.1"/>
    <property type="molecule type" value="Genomic_DNA"/>
</dbReference>
<keyword evidence="4" id="KW-1185">Reference proteome</keyword>
<organism evidence="3 4">
    <name type="scientific">Aeromicrobium piscarium</name>
    <dbReference type="NCBI Taxonomy" id="2590901"/>
    <lineage>
        <taxon>Bacteria</taxon>
        <taxon>Bacillati</taxon>
        <taxon>Actinomycetota</taxon>
        <taxon>Actinomycetes</taxon>
        <taxon>Propionibacteriales</taxon>
        <taxon>Nocardioidaceae</taxon>
        <taxon>Aeromicrobium</taxon>
    </lineage>
</organism>
<gene>
    <name evidence="3" type="ORF">FNM00_07705</name>
</gene>
<feature type="compositionally biased region" description="Basic and acidic residues" evidence="1">
    <location>
        <begin position="148"/>
        <end position="157"/>
    </location>
</feature>
<name>A0A554SDI2_9ACTN</name>
<comment type="caution">
    <text evidence="3">The sequence shown here is derived from an EMBL/GenBank/DDBJ whole genome shotgun (WGS) entry which is preliminary data.</text>
</comment>
<feature type="compositionally biased region" description="Pro residues" evidence="1">
    <location>
        <begin position="66"/>
        <end position="77"/>
    </location>
</feature>
<evidence type="ECO:0000256" key="1">
    <source>
        <dbReference type="SAM" id="MobiDB-lite"/>
    </source>
</evidence>
<feature type="signal peptide" evidence="2">
    <location>
        <begin position="1"/>
        <end position="30"/>
    </location>
</feature>
<dbReference type="AlphaFoldDB" id="A0A554SDI2"/>
<evidence type="ECO:0000256" key="2">
    <source>
        <dbReference type="SAM" id="SignalP"/>
    </source>
</evidence>
<keyword evidence="2" id="KW-0732">Signal</keyword>
<dbReference type="OrthoDB" id="9869870at2"/>